<evidence type="ECO:0000313" key="1">
    <source>
        <dbReference type="EMBL" id="KAJ2674605.1"/>
    </source>
</evidence>
<comment type="caution">
    <text evidence="1">The sequence shown here is derived from an EMBL/GenBank/DDBJ whole genome shotgun (WGS) entry which is preliminary data.</text>
</comment>
<organism evidence="1 2">
    <name type="scientific">Coemansia spiralis</name>
    <dbReference type="NCBI Taxonomy" id="417178"/>
    <lineage>
        <taxon>Eukaryota</taxon>
        <taxon>Fungi</taxon>
        <taxon>Fungi incertae sedis</taxon>
        <taxon>Zoopagomycota</taxon>
        <taxon>Kickxellomycotina</taxon>
        <taxon>Kickxellomycetes</taxon>
        <taxon>Kickxellales</taxon>
        <taxon>Kickxellaceae</taxon>
        <taxon>Coemansia</taxon>
    </lineage>
</organism>
<protein>
    <submittedName>
        <fullName evidence="1">Uncharacterized protein</fullName>
    </submittedName>
</protein>
<reference evidence="1" key="1">
    <citation type="submission" date="2022-07" db="EMBL/GenBank/DDBJ databases">
        <title>Phylogenomic reconstructions and comparative analyses of Kickxellomycotina fungi.</title>
        <authorList>
            <person name="Reynolds N.K."/>
            <person name="Stajich J.E."/>
            <person name="Barry K."/>
            <person name="Grigoriev I.V."/>
            <person name="Crous P."/>
            <person name="Smith M.E."/>
        </authorList>
    </citation>
    <scope>NUCLEOTIDE SEQUENCE</scope>
    <source>
        <strain evidence="1">NRRL 3115</strain>
    </source>
</reference>
<dbReference type="EMBL" id="JANBTW010000055">
    <property type="protein sequence ID" value="KAJ2674605.1"/>
    <property type="molecule type" value="Genomic_DNA"/>
</dbReference>
<gene>
    <name evidence="1" type="ORF">GGI25_004256</name>
</gene>
<evidence type="ECO:0000313" key="2">
    <source>
        <dbReference type="Proteomes" id="UP001151518"/>
    </source>
</evidence>
<dbReference type="AlphaFoldDB" id="A0A9W8G0N7"/>
<proteinExistence type="predicted"/>
<sequence length="1107" mass="125676">MIFSRQDRLLRISKSSCLSVHVYLQERNVPWFTDAVFQEILQAIRPALQEKIDECQKGVRSARLFQNRAFQVAYYVDKLDNQMHILTQELAVKSEDENANTSARTNNPIYSQFEYKSLWSAKCVLILVAEPFDANNSIALPPILNVSERDAFVALRALNLKSECVETRNIESAWSAYMELRDLEGAIKQVDLVNQLHKMLPASTLHSIVHALLPACDEPMRVEGGENADKAARSVYMFTKILNYLLLVSKLKKNQRNSVAIVKKTMGQCVRRFIGNRHAQTTDDAQNIVELWKRMSKESSKQLGLDLFDIYMMILGAWKADRFTLIPHLYRLACDEWYTGNEKSFQRISAVVLSFYVRECGHTVQMSAIKELLDDLDTRLISISPTHYSMLILYFGVTRRTNELLKVLDEALSNPDAGNCEATYYNTFRAISLAFASQHHRKGQTNNPNDGNICIDISENATGQSSFPGENGNNGMEYIDDFDADIEGFDMRSMLSNSAHIGADGVNSRFKEGTKHSPEELQVAKICTSLFQSMITSGVTITSRTYRELIHCMVQLNMRDKAHKIFLFAIENLEPKDITAHFISLYMRSITRTARHAQYVLRWYVKENQGLLYILEQFPKKALVDHFGIFNGDLRAFMLKEKRLAAADASDKRNEMFMYWFVKNMRSANKAAQFINCAISGNDPEGKFVGYNFSKLKKDGSGLLAVEGSIVDICQHIHTTNGKWLRNKNIIHNLLPVMSDMTLDFETTHKDVVFSRRLIKDCSNIKEFISLLEAASIEDCDISLINHFLRVKYLGLTFQLYVKRRIAIMTDNRGNISSYNTSAEVKNALYWPSFMYEFSSNPVLRPSDIFLASGGRPGIRGYNAYLSSIAHIVPAAAESWEHLVAMFNKDPANKLSPRFETVGIFSLMAIWSSSWAFGQRVWADVFKLMSKRAVAANNKNGAAVVDAPLQHLRIYKHYLQFLKMATLADAHKHIKSSGGAIAKHKSDTRKHLVFNDDSITGMFITMDSNGVDFSSGFLCQGIRAALEVGQLDISRVLEQWQLHREQTGVAQPGFMHQWFSSQELPVIPSEVQSVMELVRREKECPRLSQFVKQKTCLSSSSGHTQQQ</sequence>
<dbReference type="Proteomes" id="UP001151518">
    <property type="component" value="Unassembled WGS sequence"/>
</dbReference>
<name>A0A9W8G0N7_9FUNG</name>
<dbReference type="OrthoDB" id="5585045at2759"/>
<accession>A0A9W8G0N7</accession>